<comment type="subcellular location">
    <subcellularLocation>
        <location evidence="1">Nucleus</location>
    </subcellularLocation>
</comment>
<evidence type="ECO:0000313" key="14">
    <source>
        <dbReference type="EMBL" id="KAJ8332590.1"/>
    </source>
</evidence>
<evidence type="ECO:0000256" key="9">
    <source>
        <dbReference type="ARBA" id="ARBA00023163"/>
    </source>
</evidence>
<dbReference type="Proteomes" id="UP001152622">
    <property type="component" value="Unassembled WGS sequence"/>
</dbReference>
<keyword evidence="5 11" id="KW-0863">Zinc-finger</keyword>
<feature type="domain" description="C2H2-type" evidence="13">
    <location>
        <begin position="421"/>
        <end position="448"/>
    </location>
</feature>
<feature type="domain" description="C2H2-type" evidence="13">
    <location>
        <begin position="505"/>
        <end position="532"/>
    </location>
</feature>
<dbReference type="FunFam" id="3.30.160.60:FF:000624">
    <property type="entry name" value="zinc finger protein 697"/>
    <property type="match status" value="1"/>
</dbReference>
<dbReference type="Gene3D" id="3.30.160.60">
    <property type="entry name" value="Classic Zinc Finger"/>
    <property type="match status" value="8"/>
</dbReference>
<dbReference type="InterPro" id="IPR036236">
    <property type="entry name" value="Znf_C2H2_sf"/>
</dbReference>
<dbReference type="SUPFAM" id="SSF57667">
    <property type="entry name" value="beta-beta-alpha zinc fingers"/>
    <property type="match status" value="5"/>
</dbReference>
<gene>
    <name evidence="14" type="ORF">SKAU_G00423790</name>
</gene>
<dbReference type="EMBL" id="JAINUF010000025">
    <property type="protein sequence ID" value="KAJ8332590.1"/>
    <property type="molecule type" value="Genomic_DNA"/>
</dbReference>
<dbReference type="GO" id="GO:0000977">
    <property type="term" value="F:RNA polymerase II transcription regulatory region sequence-specific DNA binding"/>
    <property type="evidence" value="ECO:0007669"/>
    <property type="project" value="TreeGrafter"/>
</dbReference>
<keyword evidence="6" id="KW-0862">Zinc</keyword>
<dbReference type="FunFam" id="3.30.160.60:FF:000188">
    <property type="entry name" value="Zinc finger protein 787"/>
    <property type="match status" value="1"/>
</dbReference>
<feature type="region of interest" description="Disordered" evidence="12">
    <location>
        <begin position="297"/>
        <end position="349"/>
    </location>
</feature>
<accession>A0A9Q1E5R7</accession>
<dbReference type="PROSITE" id="PS50157">
    <property type="entry name" value="ZINC_FINGER_C2H2_2"/>
    <property type="match status" value="8"/>
</dbReference>
<keyword evidence="7" id="KW-0805">Transcription regulation</keyword>
<dbReference type="Pfam" id="PF00096">
    <property type="entry name" value="zf-C2H2"/>
    <property type="match status" value="8"/>
</dbReference>
<keyword evidence="8" id="KW-0238">DNA-binding</keyword>
<dbReference type="FunFam" id="3.30.160.60:FF:000688">
    <property type="entry name" value="zinc finger protein 197 isoform X1"/>
    <property type="match status" value="1"/>
</dbReference>
<evidence type="ECO:0000256" key="10">
    <source>
        <dbReference type="ARBA" id="ARBA00023242"/>
    </source>
</evidence>
<feature type="domain" description="C2H2-type" evidence="13">
    <location>
        <begin position="449"/>
        <end position="476"/>
    </location>
</feature>
<evidence type="ECO:0000256" key="2">
    <source>
        <dbReference type="ARBA" id="ARBA00006991"/>
    </source>
</evidence>
<evidence type="ECO:0000256" key="7">
    <source>
        <dbReference type="ARBA" id="ARBA00023015"/>
    </source>
</evidence>
<proteinExistence type="inferred from homology"/>
<keyword evidence="15" id="KW-1185">Reference proteome</keyword>
<evidence type="ECO:0000256" key="6">
    <source>
        <dbReference type="ARBA" id="ARBA00022833"/>
    </source>
</evidence>
<comment type="similarity">
    <text evidence="2">Belongs to the krueppel C2H2-type zinc-finger protein family.</text>
</comment>
<dbReference type="GO" id="GO:0008270">
    <property type="term" value="F:zinc ion binding"/>
    <property type="evidence" value="ECO:0007669"/>
    <property type="project" value="UniProtKB-KW"/>
</dbReference>
<feature type="domain" description="C2H2-type" evidence="13">
    <location>
        <begin position="365"/>
        <end position="392"/>
    </location>
</feature>
<evidence type="ECO:0000256" key="5">
    <source>
        <dbReference type="ARBA" id="ARBA00022771"/>
    </source>
</evidence>
<dbReference type="PANTHER" id="PTHR24381">
    <property type="entry name" value="ZINC FINGER PROTEIN"/>
    <property type="match status" value="1"/>
</dbReference>
<evidence type="ECO:0000256" key="4">
    <source>
        <dbReference type="ARBA" id="ARBA00022737"/>
    </source>
</evidence>
<keyword evidence="4" id="KW-0677">Repeat</keyword>
<protein>
    <recommendedName>
        <fullName evidence="13">C2H2-type domain-containing protein</fullName>
    </recommendedName>
</protein>
<keyword evidence="10" id="KW-0539">Nucleus</keyword>
<keyword evidence="3" id="KW-0479">Metal-binding</keyword>
<dbReference type="GO" id="GO:0000981">
    <property type="term" value="F:DNA-binding transcription factor activity, RNA polymerase II-specific"/>
    <property type="evidence" value="ECO:0007669"/>
    <property type="project" value="TreeGrafter"/>
</dbReference>
<evidence type="ECO:0000256" key="12">
    <source>
        <dbReference type="SAM" id="MobiDB-lite"/>
    </source>
</evidence>
<evidence type="ECO:0000256" key="8">
    <source>
        <dbReference type="ARBA" id="ARBA00023125"/>
    </source>
</evidence>
<evidence type="ECO:0000313" key="15">
    <source>
        <dbReference type="Proteomes" id="UP001152622"/>
    </source>
</evidence>
<feature type="domain" description="C2H2-type" evidence="13">
    <location>
        <begin position="393"/>
        <end position="420"/>
    </location>
</feature>
<reference evidence="14" key="1">
    <citation type="journal article" date="2023" name="Science">
        <title>Genome structures resolve the early diversification of teleost fishes.</title>
        <authorList>
            <person name="Parey E."/>
            <person name="Louis A."/>
            <person name="Montfort J."/>
            <person name="Bouchez O."/>
            <person name="Roques C."/>
            <person name="Iampietro C."/>
            <person name="Lluch J."/>
            <person name="Castinel A."/>
            <person name="Donnadieu C."/>
            <person name="Desvignes T."/>
            <person name="Floi Bucao C."/>
            <person name="Jouanno E."/>
            <person name="Wen M."/>
            <person name="Mejri S."/>
            <person name="Dirks R."/>
            <person name="Jansen H."/>
            <person name="Henkel C."/>
            <person name="Chen W.J."/>
            <person name="Zahm M."/>
            <person name="Cabau C."/>
            <person name="Klopp C."/>
            <person name="Thompson A.W."/>
            <person name="Robinson-Rechavi M."/>
            <person name="Braasch I."/>
            <person name="Lecointre G."/>
            <person name="Bobe J."/>
            <person name="Postlethwait J.H."/>
            <person name="Berthelot C."/>
            <person name="Roest Crollius H."/>
            <person name="Guiguen Y."/>
        </authorList>
    </citation>
    <scope>NUCLEOTIDE SEQUENCE</scope>
    <source>
        <strain evidence="14">WJC10195</strain>
    </source>
</reference>
<feature type="domain" description="C2H2-type" evidence="13">
    <location>
        <begin position="477"/>
        <end position="504"/>
    </location>
</feature>
<comment type="caution">
    <text evidence="14">The sequence shown here is derived from an EMBL/GenBank/DDBJ whole genome shotgun (WGS) entry which is preliminary data.</text>
</comment>
<dbReference type="InterPro" id="IPR013087">
    <property type="entry name" value="Znf_C2H2_type"/>
</dbReference>
<evidence type="ECO:0000259" key="13">
    <source>
        <dbReference type="PROSITE" id="PS50157"/>
    </source>
</evidence>
<feature type="domain" description="C2H2-type" evidence="13">
    <location>
        <begin position="618"/>
        <end position="642"/>
    </location>
</feature>
<dbReference type="PANTHER" id="PTHR24381:SF390">
    <property type="entry name" value="ZINC FINGER PROTEIN 37 HOMOLOG"/>
    <property type="match status" value="1"/>
</dbReference>
<dbReference type="SMART" id="SM00355">
    <property type="entry name" value="ZnF_C2H2"/>
    <property type="match status" value="8"/>
</dbReference>
<feature type="region of interest" description="Disordered" evidence="12">
    <location>
        <begin position="180"/>
        <end position="278"/>
    </location>
</feature>
<sequence>MSTCASFQVQMASIMEVLTKTAVAEITKLVDDGSAALRLEMCRSQRENEALRRKLLLMERELGTVRGYGEGAPDNSLNIAFEVQVCDEFREAPRLAKVGGKGTIPTAECVLDERLSIGPAKDDRNVLVEKKEATPDALDIKYEPVDEEQDWPESLLLSEDRLEEDPGRSQSQVAQKISGENTCGNLGATPAGADSGAGPLCREEELQREPCPAGDPEKGLQAELKQELEGQPLAHSHPPLGSTEGLELQCAWSEAKGSGTVPKEHRQRGGSLEHGGARLDDDFAPLHYRASQRQCLEVDEGRTSHIKQKQNGGPLAEEHSRGPPDDISNPLGSPGEHGGSTPCEASFSASAEAKSHRRIAGQGDYICTRCGKTFPDALQLKTHEEQHGSGKRFSCSECGEGFTSSRVLEKHQRIHSRKKPFACSECNKSFSQWQVLQAHESIHTGLKPYVCAECGKRFRYKGYLKIHRRVHTKEKPFSCVQCGKRFSQICNLKTHQITHSRGKCFSCTMCNKTFAYLHVLKHHQRIHAGEKGLICKLCGKFFKSADALKQHHLANHGGKRFSCTLCGKGFYRQKQSQVSPECPHRRETAPLQRVCGRALPIYVILKLTKGSTLGRKPFSCTLCGRNFSQNHVLQKHKLTHSK</sequence>
<dbReference type="FunFam" id="3.30.160.60:FF:000322">
    <property type="entry name" value="GDNF-inducible zinc finger protein 1"/>
    <property type="match status" value="1"/>
</dbReference>
<dbReference type="PROSITE" id="PS00028">
    <property type="entry name" value="ZINC_FINGER_C2H2_1"/>
    <property type="match status" value="8"/>
</dbReference>
<feature type="compositionally biased region" description="Basic and acidic residues" evidence="12">
    <location>
        <begin position="215"/>
        <end position="228"/>
    </location>
</feature>
<evidence type="ECO:0000256" key="1">
    <source>
        <dbReference type="ARBA" id="ARBA00004123"/>
    </source>
</evidence>
<dbReference type="GO" id="GO:0005634">
    <property type="term" value="C:nucleus"/>
    <property type="evidence" value="ECO:0007669"/>
    <property type="project" value="UniProtKB-SubCell"/>
</dbReference>
<feature type="domain" description="C2H2-type" evidence="13">
    <location>
        <begin position="533"/>
        <end position="561"/>
    </location>
</feature>
<evidence type="ECO:0000256" key="11">
    <source>
        <dbReference type="PROSITE-ProRule" id="PRU00042"/>
    </source>
</evidence>
<dbReference type="AlphaFoldDB" id="A0A9Q1E5R7"/>
<name>A0A9Q1E5R7_SYNKA</name>
<keyword evidence="9" id="KW-0804">Transcription</keyword>
<dbReference type="OrthoDB" id="8943028at2759"/>
<organism evidence="14 15">
    <name type="scientific">Synaphobranchus kaupii</name>
    <name type="common">Kaup's arrowtooth eel</name>
    <dbReference type="NCBI Taxonomy" id="118154"/>
    <lineage>
        <taxon>Eukaryota</taxon>
        <taxon>Metazoa</taxon>
        <taxon>Chordata</taxon>
        <taxon>Craniata</taxon>
        <taxon>Vertebrata</taxon>
        <taxon>Euteleostomi</taxon>
        <taxon>Actinopterygii</taxon>
        <taxon>Neopterygii</taxon>
        <taxon>Teleostei</taxon>
        <taxon>Anguilliformes</taxon>
        <taxon>Synaphobranchidae</taxon>
        <taxon>Synaphobranchus</taxon>
    </lineage>
</organism>
<dbReference type="FunFam" id="3.30.160.60:FF:001927">
    <property type="entry name" value="Zinc finger protein 1184"/>
    <property type="match status" value="1"/>
</dbReference>
<evidence type="ECO:0000256" key="3">
    <source>
        <dbReference type="ARBA" id="ARBA00022723"/>
    </source>
</evidence>